<dbReference type="AlphaFoldDB" id="A0A1I6L1N8"/>
<protein>
    <submittedName>
        <fullName evidence="2">LPS-assembly protein</fullName>
    </submittedName>
</protein>
<dbReference type="HAMAP" id="MF_01411">
    <property type="entry name" value="LPS_assembly_LptD"/>
    <property type="match status" value="1"/>
</dbReference>
<dbReference type="InterPro" id="IPR020889">
    <property type="entry name" value="LipoPS_assembly_LptD"/>
</dbReference>
<name>A0A1I6L1N8_9BACT</name>
<dbReference type="GO" id="GO:0043165">
    <property type="term" value="P:Gram-negative-bacterium-type cell outer membrane assembly"/>
    <property type="evidence" value="ECO:0007669"/>
    <property type="project" value="InterPro"/>
</dbReference>
<dbReference type="Gene3D" id="2.60.450.10">
    <property type="entry name" value="Lipopolysaccharide (LPS) transport protein A like domain"/>
    <property type="match status" value="1"/>
</dbReference>
<dbReference type="Proteomes" id="UP000199024">
    <property type="component" value="Unassembled WGS sequence"/>
</dbReference>
<evidence type="ECO:0000313" key="2">
    <source>
        <dbReference type="EMBL" id="SFR97361.1"/>
    </source>
</evidence>
<dbReference type="STRING" id="474950.SAMN05421771_0122"/>
<dbReference type="GO" id="GO:0015920">
    <property type="term" value="P:lipopolysaccharide transport"/>
    <property type="evidence" value="ECO:0007669"/>
    <property type="project" value="InterPro"/>
</dbReference>
<dbReference type="GO" id="GO:0009279">
    <property type="term" value="C:cell outer membrane"/>
    <property type="evidence" value="ECO:0007669"/>
    <property type="project" value="InterPro"/>
</dbReference>
<dbReference type="Pfam" id="PF04453">
    <property type="entry name" value="LptD"/>
    <property type="match status" value="1"/>
</dbReference>
<evidence type="ECO:0000259" key="1">
    <source>
        <dbReference type="Pfam" id="PF04453"/>
    </source>
</evidence>
<dbReference type="InterPro" id="IPR050218">
    <property type="entry name" value="LptD"/>
</dbReference>
<proteinExistence type="inferred from homology"/>
<sequence>MNRVEFPVAGRQKNSRHRSLIFLSIMLFAANRADIHAQQVTNEVLPDAPASTSQYPLARAVPAPDQPSDVIIAADTQSTQGGHFVLDGNVVITYGNRTVEADHVEYDKATGDLVATGHLIASGGLNSERIQASHGTLNTKTQTGRFYDVTGTVGIKTPASPGKRAIYANGNPFIFTGRMVVKTGPQNYDLYDGTVTSCLLPKPDWLLSAAHFQIDDKQARASNSTFRLLNIPLLYFPYVTHSVDAEARQSGFLIPVFGDTSTKGIIIGEQIYMVINRSMDLTVGTDYFSMRGWYQMATFRYRGPGDTFLKVHYTGLVDRRKGNANQGGEDLVVAGRHYLDANTRMVADLEYLSSFIYRAAFTENFNQAVSTDIVSKAFLTHNQNGYEASLYNDRYQGIKRIAITDALGNIVTPAQQIRIFRVPSLEFSSVDHMLGHSGFVWDVDASASGLKRVQPNFTTSGVIERYDFRPELAYPLHGGGWNLRPMVAVRETFYSRSRVTPLGPVPAESVTGLNRADFEAQVDGRMPVIERTFTSGWLRNLFRTDFKHTVEPAFTFRYVSGIDNFNGILRFDDHDIAANTNELQYGVTQRLYLKPRHPSACTTDATESDALIENPLLDTLPGGITDGTGDGLQPKHQCGVQEWITWRVTQKHYFDKSFGGAVQVGRRNLFDSTLDLSGIAFLTEAREISPLVSRLRVRASEKVDVEWDFDLDTGAKKFTANNFFVDVHEGRIFSGLSYARLNAPGRAYNEGIPSATSDFSQMRVLLGYGMPTKEGLSVAANAGLDLKVSSLQYAALQTSYNWNCCGISVEYRKYELGSVRNENAYRFNFTLANVGTAGNLRRAERLF</sequence>
<accession>A0A1I6L1N8</accession>
<dbReference type="PANTHER" id="PTHR30189">
    <property type="entry name" value="LPS-ASSEMBLY PROTEIN"/>
    <property type="match status" value="1"/>
</dbReference>
<reference evidence="2 3" key="1">
    <citation type="submission" date="2016-10" db="EMBL/GenBank/DDBJ databases">
        <authorList>
            <person name="de Groot N.N."/>
        </authorList>
    </citation>
    <scope>NUCLEOTIDE SEQUENCE [LARGE SCALE GENOMIC DNA]</scope>
    <source>
        <strain evidence="2 3">DSM 21001</strain>
    </source>
</reference>
<dbReference type="PANTHER" id="PTHR30189:SF1">
    <property type="entry name" value="LPS-ASSEMBLY PROTEIN LPTD"/>
    <property type="match status" value="1"/>
</dbReference>
<feature type="domain" description="LptD C-terminal" evidence="1">
    <location>
        <begin position="339"/>
        <end position="727"/>
    </location>
</feature>
<dbReference type="InterPro" id="IPR007543">
    <property type="entry name" value="LptD_C"/>
</dbReference>
<organism evidence="2 3">
    <name type="scientific">Granulicella pectinivorans</name>
    <dbReference type="NCBI Taxonomy" id="474950"/>
    <lineage>
        <taxon>Bacteria</taxon>
        <taxon>Pseudomonadati</taxon>
        <taxon>Acidobacteriota</taxon>
        <taxon>Terriglobia</taxon>
        <taxon>Terriglobales</taxon>
        <taxon>Acidobacteriaceae</taxon>
        <taxon>Granulicella</taxon>
    </lineage>
</organism>
<gene>
    <name evidence="2" type="ORF">SAMN05421771_0122</name>
</gene>
<dbReference type="GO" id="GO:1990351">
    <property type="term" value="C:transporter complex"/>
    <property type="evidence" value="ECO:0007669"/>
    <property type="project" value="TreeGrafter"/>
</dbReference>
<dbReference type="EMBL" id="FOZL01000001">
    <property type="protein sequence ID" value="SFR97361.1"/>
    <property type="molecule type" value="Genomic_DNA"/>
</dbReference>
<keyword evidence="3" id="KW-1185">Reference proteome</keyword>
<evidence type="ECO:0000313" key="3">
    <source>
        <dbReference type="Proteomes" id="UP000199024"/>
    </source>
</evidence>